<gene>
    <name evidence="2" type="ORF">DT376_21275</name>
</gene>
<reference evidence="2 3" key="1">
    <citation type="submission" date="2018-07" db="EMBL/GenBank/DDBJ databases">
        <title>Mechanisms of high-level aminoglycoside resistance among Gram-negative pathogens in Brazil.</title>
        <authorList>
            <person name="Ballaben A.S."/>
            <person name="Darini A.L.C."/>
            <person name="Doi Y."/>
        </authorList>
    </citation>
    <scope>NUCLEOTIDE SEQUENCE [LARGE SCALE GENOMIC DNA]</scope>
    <source>
        <strain evidence="2 3">B2-305</strain>
    </source>
</reference>
<sequence length="164" mass="17499">ESPGTRLAPGATGQAAAPSGTKPGHAWDAAAHLRATLRRTRVSICRKTVITTLLTELSTACRAPIRDLGKPPAPIVPAIFATSAVDRKQPTRQAMGATWQGIFSNTLPTALSTRYRQPFGGARQDDLSRPSHGSAESLGQPRRPASGTVCQQLFHRKPAERECP</sequence>
<dbReference type="GO" id="GO:0005524">
    <property type="term" value="F:ATP binding"/>
    <property type="evidence" value="ECO:0007669"/>
    <property type="project" value="UniProtKB-KW"/>
</dbReference>
<feature type="region of interest" description="Disordered" evidence="1">
    <location>
        <begin position="119"/>
        <end position="164"/>
    </location>
</feature>
<evidence type="ECO:0000313" key="2">
    <source>
        <dbReference type="EMBL" id="RCI72894.1"/>
    </source>
</evidence>
<keyword evidence="2" id="KW-0547">Nucleotide-binding</keyword>
<accession>A0A367M666</accession>
<evidence type="ECO:0000313" key="3">
    <source>
        <dbReference type="Proteomes" id="UP000253594"/>
    </source>
</evidence>
<organism evidence="2 3">
    <name type="scientific">Pseudomonas aeruginosa</name>
    <dbReference type="NCBI Taxonomy" id="287"/>
    <lineage>
        <taxon>Bacteria</taxon>
        <taxon>Pseudomonadati</taxon>
        <taxon>Pseudomonadota</taxon>
        <taxon>Gammaproteobacteria</taxon>
        <taxon>Pseudomonadales</taxon>
        <taxon>Pseudomonadaceae</taxon>
        <taxon>Pseudomonas</taxon>
    </lineage>
</organism>
<comment type="caution">
    <text evidence="2">The sequence shown here is derived from an EMBL/GenBank/DDBJ whole genome shotgun (WGS) entry which is preliminary data.</text>
</comment>
<dbReference type="EMBL" id="QORE01000786">
    <property type="protein sequence ID" value="RCI72894.1"/>
    <property type="molecule type" value="Genomic_DNA"/>
</dbReference>
<name>A0A367M666_PSEAI</name>
<dbReference type="Proteomes" id="UP000253594">
    <property type="component" value="Unassembled WGS sequence"/>
</dbReference>
<dbReference type="AlphaFoldDB" id="A0A367M666"/>
<feature type="non-terminal residue" evidence="2">
    <location>
        <position position="1"/>
    </location>
</feature>
<keyword evidence="2" id="KW-0067">ATP-binding</keyword>
<proteinExistence type="predicted"/>
<evidence type="ECO:0000256" key="1">
    <source>
        <dbReference type="SAM" id="MobiDB-lite"/>
    </source>
</evidence>
<protein>
    <submittedName>
        <fullName evidence="2">ABC transporter ATP-binding protein</fullName>
    </submittedName>
</protein>
<feature type="region of interest" description="Disordered" evidence="1">
    <location>
        <begin position="1"/>
        <end position="25"/>
    </location>
</feature>